<dbReference type="SUPFAM" id="SSF48403">
    <property type="entry name" value="Ankyrin repeat"/>
    <property type="match status" value="3"/>
</dbReference>
<dbReference type="Gene3D" id="3.40.50.300">
    <property type="entry name" value="P-loop containing nucleotide triphosphate hydrolases"/>
    <property type="match status" value="1"/>
</dbReference>
<dbReference type="InterPro" id="IPR056884">
    <property type="entry name" value="NPHP3-like_N"/>
</dbReference>
<feature type="repeat" description="ANK" evidence="3">
    <location>
        <begin position="1314"/>
        <end position="1346"/>
    </location>
</feature>
<dbReference type="Proteomes" id="UP001152049">
    <property type="component" value="Unassembled WGS sequence"/>
</dbReference>
<dbReference type="Pfam" id="PF22939">
    <property type="entry name" value="WHD_GPIID"/>
    <property type="match status" value="1"/>
</dbReference>
<sequence>MDPLSLAASIAGLVSLAGAVISAGYKLNSKLNEDTSDTKTLVNETASLSGILLGVKAHLESFSSLDVDLDAVHNTIEDSKLTIKLIDEFLAKLSKSNRIEMLIKAGGREEQAVKLLRRIEQHKMFFVLCFQLEQSASSQSETLQVQMKEIMTQLKSLDKTQKGVEKSVGKLVLAGQIQQQEKIIKWLGMSTEEEHDDLCKQRDASSAEWILHRKEFNKWLSCPGSALFCLNGTQGSGKSVIISKVIESLQEYRPDTNSDAVVYHYCRFTNPSSLSSTNLLGSLVGQLLKQSSNPSVPLGIANEIYEAYRKRSAHPSLQDLQALCLEFSNYFGRVFIVIDGLDEMSGHWEILDFLETLPEADIEFKVLISSRAGMGLDDAFSSCFKITITSTDVASDIETLVRKKLSKRRFRGSEVDGVIKELVIRADGMFIWVMCQIDHLSRIRTTLNPKLVQALPRNLEKTFEQAFQILEDEEEKRLAKRILQFVMLSNRPLDLSELVEGIAITSETKTLDDVKSNSLREKSYVFELCGSLIRESQATSKIDLAHYSVYKFLQSPRLEGGRENGFYLDKSHGNSELLTACIQYLTIENISASGIAEEAEAALEDEDLYISPEVFDNTPFLQHAVSNWPAYASKLPDAELRDMWTSVLLPFFEPSSNHFRFWVRKARYLHGYHKYPPGITPIHVAAIHGLPGLARILLEDSHLSKATWQVSKAKTGSRTPLHMAIENGQDSVIDLLLELDLIDSTDERGRTPLHLAIECANEQAVTRLISAGANVNHCEEDGRTPLFIAIENNWDGLATHLSEMASQYTAMPDGRHLEVVKLLLSNPNCTESGDNNGWTPLHAAIKQQNLECATELLISNVPKLPFAEHGQEERERGLEESDAEMTGKYGRAYRSRGFVAATRGSPGELPDDWARESSSRSRPSKALSSPLLLAVSNNYKPGVELLLRHAQTYGRKEIGLLCEDGECLKASMMLPETTIFKRLIPSSTAKSILAVLPECLEKDGVFKDILKQRVDNDFAYAQILTEALSDNRMTLEVAHMVLDTWPFQATSLPDNILHLAVQVGYDHDLGLMTRLIDGGAKTSYVNEEGRTLLHAAINHFNWPATSFLIETLAYSEEILLSAFHSLVELAPRQGTDIDLDILSIMNLLLGKGVDLNSHDGSHRSLCHIAAGRDDSAFLKWALENNAQLVAPKSRNDTPITVAVRSRKYKNLQCLLDNILRTAPETLVEFLATASMSGRTPLIAAIELSDITILTKLVEADRAAEVLVKENTNERQDKRLTTFTDALCNAIRKQSDQAVMLLLQSMSNISGTSSSGETPLHTAVKEEDEKMVKVLLEHGAQLNVQHRNTGETPYAVATVANLTRIKAILSEYEVDYQPQDIIAAAKAGDEALVAKVLAAYPDDFDNQRKALFTARRLRQKRIEKALHEALLANTEALVVDHIARDAYGDTVLHQAVRAMNPENLRSLCSGEYRVLLDAYDLAGDSALMLAIRMCHWSGAEALAHAGADIDEALEKANSEGCDLWVDKLGELKRRYGRATREEH</sequence>
<dbReference type="InterPro" id="IPR027417">
    <property type="entry name" value="P-loop_NTPase"/>
</dbReference>
<dbReference type="PRINTS" id="PR01415">
    <property type="entry name" value="ANKYRIN"/>
</dbReference>
<organism evidence="7 8">
    <name type="scientific">Fusarium torreyae</name>
    <dbReference type="NCBI Taxonomy" id="1237075"/>
    <lineage>
        <taxon>Eukaryota</taxon>
        <taxon>Fungi</taxon>
        <taxon>Dikarya</taxon>
        <taxon>Ascomycota</taxon>
        <taxon>Pezizomycotina</taxon>
        <taxon>Sordariomycetes</taxon>
        <taxon>Hypocreomycetidae</taxon>
        <taxon>Hypocreales</taxon>
        <taxon>Nectriaceae</taxon>
        <taxon>Fusarium</taxon>
    </lineage>
</organism>
<dbReference type="Gene3D" id="1.25.40.20">
    <property type="entry name" value="Ankyrin repeat-containing domain"/>
    <property type="match status" value="5"/>
</dbReference>
<dbReference type="PANTHER" id="PTHR24198">
    <property type="entry name" value="ANKYRIN REPEAT AND PROTEIN KINASE DOMAIN-CONTAINING PROTEIN"/>
    <property type="match status" value="1"/>
</dbReference>
<comment type="caution">
    <text evidence="7">The sequence shown here is derived from an EMBL/GenBank/DDBJ whole genome shotgun (WGS) entry which is preliminary data.</text>
</comment>
<keyword evidence="8" id="KW-1185">Reference proteome</keyword>
<evidence type="ECO:0000256" key="2">
    <source>
        <dbReference type="ARBA" id="ARBA00023043"/>
    </source>
</evidence>
<dbReference type="EMBL" id="JAOQAZ010000046">
    <property type="protein sequence ID" value="KAJ4245547.1"/>
    <property type="molecule type" value="Genomic_DNA"/>
</dbReference>
<dbReference type="PROSITE" id="PS50297">
    <property type="entry name" value="ANK_REP_REGION"/>
    <property type="match status" value="4"/>
</dbReference>
<dbReference type="SUPFAM" id="SSF52540">
    <property type="entry name" value="P-loop containing nucleoside triphosphate hydrolases"/>
    <property type="match status" value="1"/>
</dbReference>
<feature type="region of interest" description="Disordered" evidence="4">
    <location>
        <begin position="901"/>
        <end position="924"/>
    </location>
</feature>
<dbReference type="PANTHER" id="PTHR24198:SF165">
    <property type="entry name" value="ANKYRIN REPEAT-CONTAINING PROTEIN-RELATED"/>
    <property type="match status" value="1"/>
</dbReference>
<dbReference type="InterPro" id="IPR054471">
    <property type="entry name" value="GPIID_WHD"/>
</dbReference>
<name>A0A9W8V9W8_9HYPO</name>
<feature type="repeat" description="ANK" evidence="3">
    <location>
        <begin position="748"/>
        <end position="780"/>
    </location>
</feature>
<feature type="domain" description="Nephrocystin 3-like N-terminal" evidence="6">
    <location>
        <begin position="206"/>
        <end position="371"/>
    </location>
</feature>
<evidence type="ECO:0000256" key="3">
    <source>
        <dbReference type="PROSITE-ProRule" id="PRU00023"/>
    </source>
</evidence>
<accession>A0A9W8V9W8</accession>
<reference evidence="7" key="1">
    <citation type="submission" date="2022-09" db="EMBL/GenBank/DDBJ databases">
        <title>Fusarium specimens isolated from Avocado Roots.</title>
        <authorList>
            <person name="Stajich J."/>
            <person name="Roper C."/>
            <person name="Heimlech-Rivalta G."/>
        </authorList>
    </citation>
    <scope>NUCLEOTIDE SEQUENCE</scope>
    <source>
        <strain evidence="7">CF00136</strain>
    </source>
</reference>
<feature type="repeat" description="ANK" evidence="3">
    <location>
        <begin position="836"/>
        <end position="860"/>
    </location>
</feature>
<evidence type="ECO:0008006" key="9">
    <source>
        <dbReference type="Google" id="ProtNLM"/>
    </source>
</evidence>
<dbReference type="OrthoDB" id="366390at2759"/>
<dbReference type="Pfam" id="PF24883">
    <property type="entry name" value="NPHP3_N"/>
    <property type="match status" value="1"/>
</dbReference>
<keyword evidence="2 3" id="KW-0040">ANK repeat</keyword>
<evidence type="ECO:0000256" key="1">
    <source>
        <dbReference type="ARBA" id="ARBA00022737"/>
    </source>
</evidence>
<gene>
    <name evidence="7" type="ORF">NW762_014056</name>
</gene>
<dbReference type="SMART" id="SM00248">
    <property type="entry name" value="ANK"/>
    <property type="match status" value="13"/>
</dbReference>
<keyword evidence="1" id="KW-0677">Repeat</keyword>
<dbReference type="InterPro" id="IPR002110">
    <property type="entry name" value="Ankyrin_rpt"/>
</dbReference>
<feature type="domain" description="GPI inositol-deacylase winged helix" evidence="5">
    <location>
        <begin position="474"/>
        <end position="558"/>
    </location>
</feature>
<feature type="repeat" description="ANK" evidence="3">
    <location>
        <begin position="716"/>
        <end position="738"/>
    </location>
</feature>
<evidence type="ECO:0000259" key="6">
    <source>
        <dbReference type="Pfam" id="PF24883"/>
    </source>
</evidence>
<evidence type="ECO:0000256" key="4">
    <source>
        <dbReference type="SAM" id="MobiDB-lite"/>
    </source>
</evidence>
<dbReference type="InterPro" id="IPR036770">
    <property type="entry name" value="Ankyrin_rpt-contain_sf"/>
</dbReference>
<protein>
    <recommendedName>
        <fullName evidence="9">Ankyrin</fullName>
    </recommendedName>
</protein>
<dbReference type="Pfam" id="PF12796">
    <property type="entry name" value="Ank_2"/>
    <property type="match status" value="4"/>
</dbReference>
<evidence type="ECO:0000313" key="8">
    <source>
        <dbReference type="Proteomes" id="UP001152049"/>
    </source>
</evidence>
<evidence type="ECO:0000259" key="5">
    <source>
        <dbReference type="Pfam" id="PF22939"/>
    </source>
</evidence>
<evidence type="ECO:0000313" key="7">
    <source>
        <dbReference type="EMBL" id="KAJ4245547.1"/>
    </source>
</evidence>
<proteinExistence type="predicted"/>
<dbReference type="PROSITE" id="PS50088">
    <property type="entry name" value="ANK_REPEAT"/>
    <property type="match status" value="4"/>
</dbReference>